<reference evidence="1" key="1">
    <citation type="journal article" date="2018" name="Curr. Microbiol.">
        <title>Cellulosimicrobium arenosum sp. nov., Isolated from Marine Sediment Sand.</title>
        <authorList>
            <person name="Oh M."/>
            <person name="Kim J.H."/>
            <person name="Yoon J.H."/>
            <person name="Schumann P."/>
            <person name="Kim W."/>
        </authorList>
    </citation>
    <scope>NUCLEOTIDE SEQUENCE</scope>
    <source>
        <strain evidence="1">KCTC 49039</strain>
    </source>
</reference>
<proteinExistence type="predicted"/>
<dbReference type="InterPro" id="IPR027417">
    <property type="entry name" value="P-loop_NTPase"/>
</dbReference>
<gene>
    <name evidence="1" type="ORF">IF651_01260</name>
</gene>
<dbReference type="RefSeq" id="WP_191827255.1">
    <property type="nucleotide sequence ID" value="NZ_JACYHB010000001.1"/>
</dbReference>
<dbReference type="Gene3D" id="3.40.50.300">
    <property type="entry name" value="P-loop containing nucleotide triphosphate hydrolases"/>
    <property type="match status" value="1"/>
</dbReference>
<reference evidence="1" key="2">
    <citation type="submission" date="2020-09" db="EMBL/GenBank/DDBJ databases">
        <authorList>
            <person name="Yu Y."/>
        </authorList>
    </citation>
    <scope>NUCLEOTIDE SEQUENCE</scope>
    <source>
        <strain evidence="1">KCTC 49039</strain>
    </source>
</reference>
<accession>A0A927G6Z4</accession>
<evidence type="ECO:0000313" key="1">
    <source>
        <dbReference type="EMBL" id="MBD8077689.1"/>
    </source>
</evidence>
<protein>
    <recommendedName>
        <fullName evidence="3">Terminase</fullName>
    </recommendedName>
</protein>
<evidence type="ECO:0008006" key="3">
    <source>
        <dbReference type="Google" id="ProtNLM"/>
    </source>
</evidence>
<keyword evidence="2" id="KW-1185">Reference proteome</keyword>
<dbReference type="Proteomes" id="UP000610846">
    <property type="component" value="Unassembled WGS sequence"/>
</dbReference>
<organism evidence="1 2">
    <name type="scientific">Cellulosimicrobium arenosum</name>
    <dbReference type="NCBI Taxonomy" id="2708133"/>
    <lineage>
        <taxon>Bacteria</taxon>
        <taxon>Bacillati</taxon>
        <taxon>Actinomycetota</taxon>
        <taxon>Actinomycetes</taxon>
        <taxon>Micrococcales</taxon>
        <taxon>Promicromonosporaceae</taxon>
        <taxon>Cellulosimicrobium</taxon>
    </lineage>
</organism>
<sequence length="480" mass="51767">MTKWECLAVSDFPVMPDVTAYEVGSELLGFDTTPQGYVIAGVVEARNEEDRPLYRYVPIQVPRRSAKTTSTSCVALGRMVATPGYRVMSTAQTGDIARRMWREVVQLLDAHYASVDEGSRPYKARIANGSEVLTWENGSTWRPVTPSPLSYRSQAADLLIFEESGHIAPELAAELRAGAFPTMDTRPQGQVWIIGTPGPTRAGLLWDGLVKGHAGRARWGLVDFTIGDSRSITHEDGSLDLDLLQEVHPGLRSGLTDLDIMEERFEGMSVLDFAAEYAGQWPPDASTSAIDLDAWAASALTPLPSLEDIKRFGLAFDVAPDGSSAALCAAWRDEDGVAHLGVIEHRAGVSWLADVVHAIATKYRLPVAYDGIGANHGPAQEIERKRGVNLVRLGMHDVQAAAQGVVSHLTDGRLRHYSQGSLTGAAEGASWRSSEGGRLFGRRRSTADASPLVAASLALAQYDALPAESGRLRIAVARSS</sequence>
<name>A0A927G6Z4_9MICO</name>
<dbReference type="EMBL" id="JACYHB010000001">
    <property type="protein sequence ID" value="MBD8077689.1"/>
    <property type="molecule type" value="Genomic_DNA"/>
</dbReference>
<dbReference type="AlphaFoldDB" id="A0A927G6Z4"/>
<comment type="caution">
    <text evidence="1">The sequence shown here is derived from an EMBL/GenBank/DDBJ whole genome shotgun (WGS) entry which is preliminary data.</text>
</comment>
<evidence type="ECO:0000313" key="2">
    <source>
        <dbReference type="Proteomes" id="UP000610846"/>
    </source>
</evidence>